<evidence type="ECO:0000313" key="2">
    <source>
        <dbReference type="EMBL" id="URD90416.1"/>
    </source>
</evidence>
<organism evidence="2 3">
    <name type="scientific">Musa troglodytarum</name>
    <name type="common">fe'i banana</name>
    <dbReference type="NCBI Taxonomy" id="320322"/>
    <lineage>
        <taxon>Eukaryota</taxon>
        <taxon>Viridiplantae</taxon>
        <taxon>Streptophyta</taxon>
        <taxon>Embryophyta</taxon>
        <taxon>Tracheophyta</taxon>
        <taxon>Spermatophyta</taxon>
        <taxon>Magnoliopsida</taxon>
        <taxon>Liliopsida</taxon>
        <taxon>Zingiberales</taxon>
        <taxon>Musaceae</taxon>
        <taxon>Musa</taxon>
    </lineage>
</organism>
<dbReference type="Proteomes" id="UP001055439">
    <property type="component" value="Chromosome 2"/>
</dbReference>
<feature type="region of interest" description="Disordered" evidence="1">
    <location>
        <begin position="68"/>
        <end position="148"/>
    </location>
</feature>
<dbReference type="AlphaFoldDB" id="A0A9E7F823"/>
<gene>
    <name evidence="2" type="ORF">MUK42_27768</name>
</gene>
<name>A0A9E7F823_9LILI</name>
<evidence type="ECO:0000256" key="1">
    <source>
        <dbReference type="SAM" id="MobiDB-lite"/>
    </source>
</evidence>
<sequence length="283" mass="31789">STYVQLVITGRRCPTSSILSPSIRSPPYLPAFLSFFGSNTHSLLPRSSHGVLAAAPRRQLLLRVAGERQAVRAPRRQPPLRRHPGRRRILHRARPRLHLHALDGRRPRLRLQPPGAAPPGPGPRRPDLLRRPPPAASPPGPVRRGGRQIPADVLVRGAESSRLGQLVAALPLREELALLRELMVAQQQPRLEERQVPFAARQELRQVAQEDPVQVLLLPDAMVQDGEGFQTEFLEIGRQLQGLGEELSQDEQCLVKHRLVPQQRRHLDLRCDSPLQEVNCKFE</sequence>
<dbReference type="EMBL" id="CP097504">
    <property type="protein sequence ID" value="URD90416.1"/>
    <property type="molecule type" value="Genomic_DNA"/>
</dbReference>
<feature type="non-terminal residue" evidence="2">
    <location>
        <position position="1"/>
    </location>
</feature>
<protein>
    <submittedName>
        <fullName evidence="2">Uncharacterized protein</fullName>
    </submittedName>
</protein>
<keyword evidence="3" id="KW-1185">Reference proteome</keyword>
<accession>A0A9E7F823</accession>
<feature type="compositionally biased region" description="Pro residues" evidence="1">
    <location>
        <begin position="131"/>
        <end position="141"/>
    </location>
</feature>
<feature type="compositionally biased region" description="Basic residues" evidence="1">
    <location>
        <begin position="73"/>
        <end position="99"/>
    </location>
</feature>
<evidence type="ECO:0000313" key="3">
    <source>
        <dbReference type="Proteomes" id="UP001055439"/>
    </source>
</evidence>
<reference evidence="2" key="1">
    <citation type="submission" date="2022-05" db="EMBL/GenBank/DDBJ databases">
        <title>The Musa troglodytarum L. genome provides insights into the mechanism of non-climacteric behaviour and enrichment of carotenoids.</title>
        <authorList>
            <person name="Wang J."/>
        </authorList>
    </citation>
    <scope>NUCLEOTIDE SEQUENCE</scope>
    <source>
        <tissue evidence="2">Leaf</tissue>
    </source>
</reference>
<proteinExistence type="predicted"/>